<evidence type="ECO:0000313" key="1">
    <source>
        <dbReference type="EMBL" id="SJZ73686.1"/>
    </source>
</evidence>
<evidence type="ECO:0000313" key="2">
    <source>
        <dbReference type="Proteomes" id="UP000189933"/>
    </source>
</evidence>
<accession>A0A1T4N3J3</accession>
<dbReference type="Pfam" id="PF08901">
    <property type="entry name" value="DUF1847"/>
    <property type="match status" value="1"/>
</dbReference>
<protein>
    <submittedName>
        <fullName evidence="1">Uncharacterized metal-binding protein</fullName>
    </submittedName>
</protein>
<dbReference type="RefSeq" id="WP_078664891.1">
    <property type="nucleotide sequence ID" value="NZ_FUXM01000006.1"/>
</dbReference>
<organism evidence="1 2">
    <name type="scientific">Carboxydocella sporoproducens DSM 16521</name>
    <dbReference type="NCBI Taxonomy" id="1121270"/>
    <lineage>
        <taxon>Bacteria</taxon>
        <taxon>Bacillati</taxon>
        <taxon>Bacillota</taxon>
        <taxon>Clostridia</taxon>
        <taxon>Eubacteriales</taxon>
        <taxon>Clostridiales Family XVI. Incertae Sedis</taxon>
        <taxon>Carboxydocella</taxon>
    </lineage>
</organism>
<dbReference type="AlphaFoldDB" id="A0A1T4N3J3"/>
<dbReference type="Proteomes" id="UP000189933">
    <property type="component" value="Unassembled WGS sequence"/>
</dbReference>
<dbReference type="OrthoDB" id="9795204at2"/>
<sequence>MKCADCSKNDCYFQGKVCTKERIPVPEYEDELVRKMWTAAAKIEAEHYMKKTRLEEVILFCQEVGIKHIGLAFCVGLSNEAKMISQILENYFEVDSVMCKVCGMNKKEFGMPNVVEGRYEATCNPVAQAKILGEAGTELNLIIGLCIGHDAIFTKYSTAPVSTLVVKDRVTCHNPLAPVYSKY</sequence>
<dbReference type="EMBL" id="FUXM01000006">
    <property type="protein sequence ID" value="SJZ73686.1"/>
    <property type="molecule type" value="Genomic_DNA"/>
</dbReference>
<keyword evidence="2" id="KW-1185">Reference proteome</keyword>
<reference evidence="2" key="1">
    <citation type="submission" date="2017-02" db="EMBL/GenBank/DDBJ databases">
        <authorList>
            <person name="Varghese N."/>
            <person name="Submissions S."/>
        </authorList>
    </citation>
    <scope>NUCLEOTIDE SEQUENCE [LARGE SCALE GENOMIC DNA]</scope>
    <source>
        <strain evidence="2">DSM 16521</strain>
    </source>
</reference>
<name>A0A1T4N3J3_9FIRM</name>
<gene>
    <name evidence="1" type="ORF">SAMN02745885_00787</name>
</gene>
<proteinExistence type="predicted"/>
<dbReference type="InterPro" id="IPR014997">
    <property type="entry name" value="DUF1847"/>
</dbReference>